<proteinExistence type="predicted"/>
<gene>
    <name evidence="1" type="ORF">ETSY2_29835</name>
</gene>
<keyword evidence="2" id="KW-1185">Reference proteome</keyword>
<evidence type="ECO:0000313" key="1">
    <source>
        <dbReference type="EMBL" id="ETX04251.1"/>
    </source>
</evidence>
<dbReference type="Gene3D" id="3.40.190.10">
    <property type="entry name" value="Periplasmic binding protein-like II"/>
    <property type="match status" value="2"/>
</dbReference>
<sequence>MALQLTMAFSDNPRVRPLKDGTVKPQGIDLNCITVDPGNLFQRNLTHDDFDVSEMSISETLLARERGDGSKWNWVALPVFLSRGLFWANLCVNTSSGINGLADLKGKRIGVPDYDMTAALWFRITLKDMYDIEAGDNIWYNGRTKELSHGGALGLDKAGPVGVTHHWLTV</sequence>
<organism evidence="1 2">
    <name type="scientific">Candidatus Entotheonella gemina</name>
    <dbReference type="NCBI Taxonomy" id="1429439"/>
    <lineage>
        <taxon>Bacteria</taxon>
        <taxon>Pseudomonadati</taxon>
        <taxon>Nitrospinota/Tectimicrobiota group</taxon>
        <taxon>Candidatus Tectimicrobiota</taxon>
        <taxon>Candidatus Entotheonellia</taxon>
        <taxon>Candidatus Entotheonellales</taxon>
        <taxon>Candidatus Entotheonellaceae</taxon>
        <taxon>Candidatus Entotheonella</taxon>
    </lineage>
</organism>
<dbReference type="EMBL" id="AZHX01001263">
    <property type="protein sequence ID" value="ETX04251.1"/>
    <property type="molecule type" value="Genomic_DNA"/>
</dbReference>
<evidence type="ECO:0000313" key="2">
    <source>
        <dbReference type="Proteomes" id="UP000019140"/>
    </source>
</evidence>
<comment type="caution">
    <text evidence="1">The sequence shown here is derived from an EMBL/GenBank/DDBJ whole genome shotgun (WGS) entry which is preliminary data.</text>
</comment>
<dbReference type="SUPFAM" id="SSF53850">
    <property type="entry name" value="Periplasmic binding protein-like II"/>
    <property type="match status" value="1"/>
</dbReference>
<dbReference type="AlphaFoldDB" id="W4M2R7"/>
<accession>W4M2R7</accession>
<dbReference type="Proteomes" id="UP000019140">
    <property type="component" value="Unassembled WGS sequence"/>
</dbReference>
<evidence type="ECO:0008006" key="3">
    <source>
        <dbReference type="Google" id="ProtNLM"/>
    </source>
</evidence>
<reference evidence="1 2" key="1">
    <citation type="journal article" date="2014" name="Nature">
        <title>An environmental bacterial taxon with a large and distinct metabolic repertoire.</title>
        <authorList>
            <person name="Wilson M.C."/>
            <person name="Mori T."/>
            <person name="Ruckert C."/>
            <person name="Uria A.R."/>
            <person name="Helf M.J."/>
            <person name="Takada K."/>
            <person name="Gernert C."/>
            <person name="Steffens U.A."/>
            <person name="Heycke N."/>
            <person name="Schmitt S."/>
            <person name="Rinke C."/>
            <person name="Helfrich E.J."/>
            <person name="Brachmann A.O."/>
            <person name="Gurgui C."/>
            <person name="Wakimoto T."/>
            <person name="Kracht M."/>
            <person name="Crusemann M."/>
            <person name="Hentschel U."/>
            <person name="Abe I."/>
            <person name="Matsunaga S."/>
            <person name="Kalinowski J."/>
            <person name="Takeyama H."/>
            <person name="Piel J."/>
        </authorList>
    </citation>
    <scope>NUCLEOTIDE SEQUENCE [LARGE SCALE GENOMIC DNA]</scope>
    <source>
        <strain evidence="2">TSY2</strain>
    </source>
</reference>
<protein>
    <recommendedName>
        <fullName evidence="3">SsuA/THI5-like domain-containing protein</fullName>
    </recommendedName>
</protein>
<name>W4M2R7_9BACT</name>
<dbReference type="HOGENOM" id="CLU_1573895_0_0_7"/>
<feature type="non-terminal residue" evidence="1">
    <location>
        <position position="170"/>
    </location>
</feature>